<accession>A0A409YZG0</accession>
<gene>
    <name evidence="1" type="ORF">CVT24_000772</name>
</gene>
<comment type="caution">
    <text evidence="1">The sequence shown here is derived from an EMBL/GenBank/DDBJ whole genome shotgun (WGS) entry which is preliminary data.</text>
</comment>
<dbReference type="EMBL" id="NHTK01000017">
    <property type="protein sequence ID" value="PPR08313.1"/>
    <property type="molecule type" value="Genomic_DNA"/>
</dbReference>
<dbReference type="InParanoid" id="A0A409YZG0"/>
<reference evidence="1 2" key="1">
    <citation type="journal article" date="2018" name="Evol. Lett.">
        <title>Horizontal gene cluster transfer increased hallucinogenic mushroom diversity.</title>
        <authorList>
            <person name="Reynolds H.T."/>
            <person name="Vijayakumar V."/>
            <person name="Gluck-Thaler E."/>
            <person name="Korotkin H.B."/>
            <person name="Matheny P.B."/>
            <person name="Slot J.C."/>
        </authorList>
    </citation>
    <scope>NUCLEOTIDE SEQUENCE [LARGE SCALE GENOMIC DNA]</scope>
    <source>
        <strain evidence="1 2">2629</strain>
    </source>
</reference>
<protein>
    <submittedName>
        <fullName evidence="1">Uncharacterized protein</fullName>
    </submittedName>
</protein>
<evidence type="ECO:0000313" key="1">
    <source>
        <dbReference type="EMBL" id="PPR08313.1"/>
    </source>
</evidence>
<organism evidence="1 2">
    <name type="scientific">Panaeolus cyanescens</name>
    <dbReference type="NCBI Taxonomy" id="181874"/>
    <lineage>
        <taxon>Eukaryota</taxon>
        <taxon>Fungi</taxon>
        <taxon>Dikarya</taxon>
        <taxon>Basidiomycota</taxon>
        <taxon>Agaricomycotina</taxon>
        <taxon>Agaricomycetes</taxon>
        <taxon>Agaricomycetidae</taxon>
        <taxon>Agaricales</taxon>
        <taxon>Agaricineae</taxon>
        <taxon>Galeropsidaceae</taxon>
        <taxon>Panaeolus</taxon>
    </lineage>
</organism>
<sequence length="144" mass="16031">MRTIILNLTTPSRISPYRGCVAQDCTSPLSFNLTISSPHFIPSPPCLQTLVHRNTDAESPDPSSYELINHNNYTANSQYLRQHHAQSLDTDLDIAKNPQSRIIMQTEARPGVSGDSYLSWVPSQLSQLGNVLYCDHPVPVPEVM</sequence>
<keyword evidence="2" id="KW-1185">Reference proteome</keyword>
<name>A0A409YZG0_9AGAR</name>
<dbReference type="Proteomes" id="UP000284842">
    <property type="component" value="Unassembled WGS sequence"/>
</dbReference>
<evidence type="ECO:0000313" key="2">
    <source>
        <dbReference type="Proteomes" id="UP000284842"/>
    </source>
</evidence>
<dbReference type="AlphaFoldDB" id="A0A409YZG0"/>
<proteinExistence type="predicted"/>